<reference evidence="4" key="2">
    <citation type="journal article" date="2023" name="IMA Fungus">
        <title>Comparative genomic study of the Penicillium genus elucidates a diverse pangenome and 15 lateral gene transfer events.</title>
        <authorList>
            <person name="Petersen C."/>
            <person name="Sorensen T."/>
            <person name="Nielsen M.R."/>
            <person name="Sondergaard T.E."/>
            <person name="Sorensen J.L."/>
            <person name="Fitzpatrick D.A."/>
            <person name="Frisvad J.C."/>
            <person name="Nielsen K.L."/>
        </authorList>
    </citation>
    <scope>NUCLEOTIDE SEQUENCE</scope>
    <source>
        <strain evidence="4">IBT 30728</strain>
    </source>
</reference>
<dbReference type="Pfam" id="PF00076">
    <property type="entry name" value="RRM_1"/>
    <property type="match status" value="1"/>
</dbReference>
<evidence type="ECO:0000313" key="4">
    <source>
        <dbReference type="EMBL" id="KAJ5492994.1"/>
    </source>
</evidence>
<dbReference type="SUPFAM" id="SSF54928">
    <property type="entry name" value="RNA-binding domain, RBD"/>
    <property type="match status" value="1"/>
</dbReference>
<dbReference type="PROSITE" id="PS50102">
    <property type="entry name" value="RRM"/>
    <property type="match status" value="1"/>
</dbReference>
<dbReference type="InterPro" id="IPR052600">
    <property type="entry name" value="Nuc_rcpt_coact/corep"/>
</dbReference>
<keyword evidence="1" id="KW-0694">RNA-binding</keyword>
<feature type="compositionally biased region" description="Polar residues" evidence="2">
    <location>
        <begin position="315"/>
        <end position="335"/>
    </location>
</feature>
<proteinExistence type="predicted"/>
<dbReference type="InterPro" id="IPR000504">
    <property type="entry name" value="RRM_dom"/>
</dbReference>
<dbReference type="GO" id="GO:0003723">
    <property type="term" value="F:RNA binding"/>
    <property type="evidence" value="ECO:0007669"/>
    <property type="project" value="UniProtKB-UniRule"/>
</dbReference>
<sequence>MTPSPPDEALHFRGKTLTPESPRPLHIPEPSNIPVLENQMDPVFNDTATYQRPEGSQRYDREGARNGWSEIARDGQDHSAGSRKKHTDSSRGAQWMAQPTVNDSSSSSAEHLYPPQTAVFSQNVAAMSDNVSSTPQPMDPGLACMGAHYSYAQPADIEPQQAYSSTRSDLHPPPTASSSNPSQSIGHANGNMASAPREVNLQILLDNLSQQSATAKDGATLPAAGDRALDHRLPSYESVPSSVQSTWNSASGSDPPHPHAHQEHPQPQEETTLASSLAGPNSASSAYVGSSSNLSHHPSAQSCDVNAPGADSGETELSPSATIKRQQSPLTSTSDPKVDQDASRSPKRARIERQLVRGGKTDDDQPWGPEVQKKYDEFLHQERVYVTEGLWDRFPMGSRLFVGQSSSFSFDHSQWIATVSLPFFLTFAGNLPTERVTKRDMFHIFHKYGKLAQISIKQAYGFIQFVEATACHAALQHEQGAIIRGRKIHLEISKPQRSTARAVPAAETSRAPLPRRSRSPDYGRAAPARGAVRAPIDRYERPHESSRIPFSDFRDEASHRRRDDYRPPRSPSPRPSRARDGYRSRDRTPERFERRERRRSRSSRSPRSPYARDRRYRSSSPRHRNSYEGEAELPVPRRAPRDVPEVQVLVLEEIDRYVTTALPTLPTDFAIVSDGSRAKRNFVLQVENAFRNRGLRVDVLVLGPRIPLGAAVQRQFVEGVLAVVRLSRSNQFSRKIPLQIFDRSAGPEHVRFTDYPELDPSIAAEVMFHQAQAMQRGPAAPFAPHPAFGAAPMSLGLPPPSVAALPNAHMANLISTLDGPALHSLLSALQQRPGPQSNPVSATQSPFASPNPPSPADLATLLSNTNRAPPMTSLHPPPNLPPQQVPHQPYALPQPNLPMVTDPNLLSLLAKGLGVPQTQAQPPLGSNVQNLMHHFSKWKQ</sequence>
<dbReference type="InterPro" id="IPR012677">
    <property type="entry name" value="Nucleotide-bd_a/b_plait_sf"/>
</dbReference>
<feature type="compositionally biased region" description="Pro residues" evidence="2">
    <location>
        <begin position="875"/>
        <end position="884"/>
    </location>
</feature>
<feature type="compositionally biased region" description="Polar residues" evidence="2">
    <location>
        <begin position="830"/>
        <end position="844"/>
    </location>
</feature>
<evidence type="ECO:0000259" key="3">
    <source>
        <dbReference type="PROSITE" id="PS50102"/>
    </source>
</evidence>
<feature type="region of interest" description="Disordered" evidence="2">
    <location>
        <begin position="830"/>
        <end position="897"/>
    </location>
</feature>
<accession>A0A9W9XII2</accession>
<feature type="compositionally biased region" description="Polar residues" evidence="2">
    <location>
        <begin position="97"/>
        <end position="109"/>
    </location>
</feature>
<dbReference type="Proteomes" id="UP001148312">
    <property type="component" value="Unassembled WGS sequence"/>
</dbReference>
<evidence type="ECO:0000313" key="5">
    <source>
        <dbReference type="Proteomes" id="UP001148312"/>
    </source>
</evidence>
<feature type="compositionally biased region" description="Low complexity" evidence="2">
    <location>
        <begin position="523"/>
        <end position="534"/>
    </location>
</feature>
<name>A0A9W9XII2_9EURO</name>
<feature type="region of interest" description="Disordered" evidence="2">
    <location>
        <begin position="155"/>
        <end position="194"/>
    </location>
</feature>
<feature type="compositionally biased region" description="Basic and acidic residues" evidence="2">
    <location>
        <begin position="577"/>
        <end position="595"/>
    </location>
</feature>
<feature type="compositionally biased region" description="Polar residues" evidence="2">
    <location>
        <begin position="176"/>
        <end position="186"/>
    </location>
</feature>
<dbReference type="PANTHER" id="PTHR23295">
    <property type="entry name" value="NUCLEAR RECEPTOR COACTIVATOR 5-RELATED"/>
    <property type="match status" value="1"/>
</dbReference>
<feature type="compositionally biased region" description="Basic residues" evidence="2">
    <location>
        <begin position="614"/>
        <end position="624"/>
    </location>
</feature>
<feature type="compositionally biased region" description="Basic and acidic residues" evidence="2">
    <location>
        <begin position="535"/>
        <end position="567"/>
    </location>
</feature>
<feature type="region of interest" description="Disordered" evidence="2">
    <location>
        <begin position="493"/>
        <end position="638"/>
    </location>
</feature>
<organism evidence="4 5">
    <name type="scientific">Penicillium diatomitis</name>
    <dbReference type="NCBI Taxonomy" id="2819901"/>
    <lineage>
        <taxon>Eukaryota</taxon>
        <taxon>Fungi</taxon>
        <taxon>Dikarya</taxon>
        <taxon>Ascomycota</taxon>
        <taxon>Pezizomycotina</taxon>
        <taxon>Eurotiomycetes</taxon>
        <taxon>Eurotiomycetidae</taxon>
        <taxon>Eurotiales</taxon>
        <taxon>Aspergillaceae</taxon>
        <taxon>Penicillium</taxon>
    </lineage>
</organism>
<reference evidence="4" key="1">
    <citation type="submission" date="2022-12" db="EMBL/GenBank/DDBJ databases">
        <authorList>
            <person name="Petersen C."/>
        </authorList>
    </citation>
    <scope>NUCLEOTIDE SEQUENCE</scope>
    <source>
        <strain evidence="4">IBT 30728</strain>
    </source>
</reference>
<feature type="compositionally biased region" description="Low complexity" evidence="2">
    <location>
        <begin position="281"/>
        <end position="295"/>
    </location>
</feature>
<feature type="compositionally biased region" description="Basic and acidic residues" evidence="2">
    <location>
        <begin position="336"/>
        <end position="363"/>
    </location>
</feature>
<feature type="domain" description="RRM" evidence="3">
    <location>
        <begin position="424"/>
        <end position="495"/>
    </location>
</feature>
<feature type="compositionally biased region" description="Basic and acidic residues" evidence="2">
    <location>
        <begin position="55"/>
        <end position="64"/>
    </location>
</feature>
<dbReference type="RefSeq" id="XP_056793374.1">
    <property type="nucleotide sequence ID" value="XM_056931343.1"/>
</dbReference>
<dbReference type="SUPFAM" id="SSF52954">
    <property type="entry name" value="Class II aaRS ABD-related"/>
    <property type="match status" value="1"/>
</dbReference>
<keyword evidence="5" id="KW-1185">Reference proteome</keyword>
<dbReference type="Gene3D" id="3.30.70.330">
    <property type="match status" value="1"/>
</dbReference>
<dbReference type="PANTHER" id="PTHR23295:SF6">
    <property type="entry name" value="NEOSIN, ISOFORM A"/>
    <property type="match status" value="1"/>
</dbReference>
<feature type="region of interest" description="Disordered" evidence="2">
    <location>
        <begin position="1"/>
        <end position="115"/>
    </location>
</feature>
<dbReference type="AlphaFoldDB" id="A0A9W9XII2"/>
<dbReference type="EMBL" id="JAPWDQ010000002">
    <property type="protein sequence ID" value="KAJ5492994.1"/>
    <property type="molecule type" value="Genomic_DNA"/>
</dbReference>
<feature type="region of interest" description="Disordered" evidence="2">
    <location>
        <begin position="213"/>
        <end position="369"/>
    </location>
</feature>
<feature type="compositionally biased region" description="Basic and acidic residues" evidence="2">
    <location>
        <begin position="256"/>
        <end position="267"/>
    </location>
</feature>
<protein>
    <recommendedName>
        <fullName evidence="3">RRM domain-containing protein</fullName>
    </recommendedName>
</protein>
<comment type="caution">
    <text evidence="4">The sequence shown here is derived from an EMBL/GenBank/DDBJ whole genome shotgun (WGS) entry which is preliminary data.</text>
</comment>
<dbReference type="SMART" id="SM00360">
    <property type="entry name" value="RRM"/>
    <property type="match status" value="1"/>
</dbReference>
<gene>
    <name evidence="4" type="ORF">N7539_001740</name>
</gene>
<feature type="compositionally biased region" description="Polar residues" evidence="2">
    <location>
        <begin position="238"/>
        <end position="252"/>
    </location>
</feature>
<dbReference type="InterPro" id="IPR035979">
    <property type="entry name" value="RBD_domain_sf"/>
</dbReference>
<evidence type="ECO:0000256" key="1">
    <source>
        <dbReference type="PROSITE-ProRule" id="PRU00176"/>
    </source>
</evidence>
<evidence type="ECO:0000256" key="2">
    <source>
        <dbReference type="SAM" id="MobiDB-lite"/>
    </source>
</evidence>
<dbReference type="GeneID" id="81621592"/>